<organism evidence="4 5">
    <name type="scientific">Aphanomyces stellatus</name>
    <dbReference type="NCBI Taxonomy" id="120398"/>
    <lineage>
        <taxon>Eukaryota</taxon>
        <taxon>Sar</taxon>
        <taxon>Stramenopiles</taxon>
        <taxon>Oomycota</taxon>
        <taxon>Saprolegniomycetes</taxon>
        <taxon>Saprolegniales</taxon>
        <taxon>Verrucalvaceae</taxon>
        <taxon>Aphanomyces</taxon>
    </lineage>
</organism>
<keyword evidence="5" id="KW-1185">Reference proteome</keyword>
<gene>
    <name evidence="4" type="primary">Aste57867_16125</name>
    <name evidence="3" type="ORF">As57867_016069</name>
    <name evidence="4" type="ORF">ASTE57867_16125</name>
</gene>
<sequence length="207" mass="23198">MTPHDLTLTDYDAPYLAEPIRFIFSYGKIAFHDDRISFNDFPIKKPALGLPFGHIPILRVNGTTYAQSGAIARYAAKLAGLYPLDPLESLEVDMIMDTVMEVTMAVVDAIHHTESDDDQAKAVAQLNKSQLPRLLQGLEKRVVGPYCTGDKVTAADLYWLHFYLFSWVPNRNQLEASPSDFPKLNTIATSLQHCNQLAEYFAKHNVA</sequence>
<dbReference type="InterPro" id="IPR036282">
    <property type="entry name" value="Glutathione-S-Trfase_C_sf"/>
</dbReference>
<dbReference type="Proteomes" id="UP000332933">
    <property type="component" value="Unassembled WGS sequence"/>
</dbReference>
<dbReference type="GO" id="GO:0004364">
    <property type="term" value="F:glutathione transferase activity"/>
    <property type="evidence" value="ECO:0007669"/>
    <property type="project" value="TreeGrafter"/>
</dbReference>
<dbReference type="PROSITE" id="PS50404">
    <property type="entry name" value="GST_NTER"/>
    <property type="match status" value="1"/>
</dbReference>
<feature type="domain" description="GST C-terminal" evidence="2">
    <location>
        <begin position="85"/>
        <end position="207"/>
    </location>
</feature>
<evidence type="ECO:0000313" key="5">
    <source>
        <dbReference type="Proteomes" id="UP000332933"/>
    </source>
</evidence>
<evidence type="ECO:0000313" key="4">
    <source>
        <dbReference type="EMBL" id="VFT92907.1"/>
    </source>
</evidence>
<dbReference type="EMBL" id="VJMH01005810">
    <property type="protein sequence ID" value="KAF0692838.1"/>
    <property type="molecule type" value="Genomic_DNA"/>
</dbReference>
<dbReference type="InterPro" id="IPR040079">
    <property type="entry name" value="Glutathione_S-Trfase"/>
</dbReference>
<dbReference type="GO" id="GO:0006749">
    <property type="term" value="P:glutathione metabolic process"/>
    <property type="evidence" value="ECO:0007669"/>
    <property type="project" value="TreeGrafter"/>
</dbReference>
<dbReference type="EMBL" id="CAADRA010005831">
    <property type="protein sequence ID" value="VFT92907.1"/>
    <property type="molecule type" value="Genomic_DNA"/>
</dbReference>
<reference evidence="4 5" key="1">
    <citation type="submission" date="2019-03" db="EMBL/GenBank/DDBJ databases">
        <authorList>
            <person name="Gaulin E."/>
            <person name="Dumas B."/>
        </authorList>
    </citation>
    <scope>NUCLEOTIDE SEQUENCE [LARGE SCALE GENOMIC DNA]</scope>
    <source>
        <strain evidence="4">CBS 568.67</strain>
    </source>
</reference>
<evidence type="ECO:0000259" key="1">
    <source>
        <dbReference type="PROSITE" id="PS50404"/>
    </source>
</evidence>
<feature type="domain" description="GST N-terminal" evidence="1">
    <location>
        <begin position="4"/>
        <end position="83"/>
    </location>
</feature>
<dbReference type="AlphaFoldDB" id="A0A485L6L7"/>
<reference evidence="3" key="2">
    <citation type="submission" date="2019-06" db="EMBL/GenBank/DDBJ databases">
        <title>Genomics analysis of Aphanomyces spp. identifies a new class of oomycete effector associated with host adaptation.</title>
        <authorList>
            <person name="Gaulin E."/>
        </authorList>
    </citation>
    <scope>NUCLEOTIDE SEQUENCE</scope>
    <source>
        <strain evidence="3">CBS 578.67</strain>
    </source>
</reference>
<dbReference type="InterPro" id="IPR036249">
    <property type="entry name" value="Thioredoxin-like_sf"/>
</dbReference>
<dbReference type="SUPFAM" id="SSF47616">
    <property type="entry name" value="GST C-terminal domain-like"/>
    <property type="match status" value="1"/>
</dbReference>
<dbReference type="PANTHER" id="PTHR11571:SF252">
    <property type="entry name" value="GLUTATHIONE S-TRANSFERASE"/>
    <property type="match status" value="1"/>
</dbReference>
<dbReference type="InterPro" id="IPR004046">
    <property type="entry name" value="GST_C"/>
</dbReference>
<dbReference type="InterPro" id="IPR010987">
    <property type="entry name" value="Glutathione-S-Trfase_C-like"/>
</dbReference>
<dbReference type="PANTHER" id="PTHR11571">
    <property type="entry name" value="GLUTATHIONE S-TRANSFERASE"/>
    <property type="match status" value="1"/>
</dbReference>
<dbReference type="OrthoDB" id="420389at2759"/>
<dbReference type="PROSITE" id="PS50405">
    <property type="entry name" value="GST_CTER"/>
    <property type="match status" value="1"/>
</dbReference>
<evidence type="ECO:0000259" key="2">
    <source>
        <dbReference type="PROSITE" id="PS50405"/>
    </source>
</evidence>
<dbReference type="InterPro" id="IPR050213">
    <property type="entry name" value="GST_superfamily"/>
</dbReference>
<dbReference type="SFLD" id="SFLDS00019">
    <property type="entry name" value="Glutathione_Transferase_(cytos"/>
    <property type="match status" value="1"/>
</dbReference>
<dbReference type="InterPro" id="IPR004045">
    <property type="entry name" value="Glutathione_S-Trfase_N"/>
</dbReference>
<protein>
    <submittedName>
        <fullName evidence="4">Aste57867_16125 protein</fullName>
    </submittedName>
</protein>
<accession>A0A485L6L7</accession>
<dbReference type="SUPFAM" id="SSF52833">
    <property type="entry name" value="Thioredoxin-like"/>
    <property type="match status" value="1"/>
</dbReference>
<name>A0A485L6L7_9STRA</name>
<dbReference type="Gene3D" id="1.20.1050.130">
    <property type="match status" value="1"/>
</dbReference>
<dbReference type="Pfam" id="PF14497">
    <property type="entry name" value="GST_C_3"/>
    <property type="match status" value="1"/>
</dbReference>
<dbReference type="CDD" id="cd03039">
    <property type="entry name" value="GST_N_Sigma_like"/>
    <property type="match status" value="1"/>
</dbReference>
<evidence type="ECO:0000313" key="3">
    <source>
        <dbReference type="EMBL" id="KAF0692838.1"/>
    </source>
</evidence>
<proteinExistence type="predicted"/>